<evidence type="ECO:0000313" key="3">
    <source>
        <dbReference type="EMBL" id="TNJ62047.1"/>
    </source>
</evidence>
<dbReference type="PANTHER" id="PTHR46652:SF3">
    <property type="entry name" value="LEUCINE-RICH REPEAT-CONTAINING PROTEIN 9"/>
    <property type="match status" value="1"/>
</dbReference>
<dbReference type="Proteomes" id="UP000307943">
    <property type="component" value="Unassembled WGS sequence"/>
</dbReference>
<protein>
    <submittedName>
        <fullName evidence="3">Leucine-rich repeat domain-containing protein</fullName>
    </submittedName>
</protein>
<comment type="caution">
    <text evidence="3">The sequence shown here is derived from an EMBL/GenBank/DDBJ whole genome shotgun (WGS) entry which is preliminary data.</text>
</comment>
<keyword evidence="2" id="KW-0677">Repeat</keyword>
<dbReference type="EMBL" id="VDCQ01000066">
    <property type="protein sequence ID" value="TNJ62047.1"/>
    <property type="molecule type" value="Genomic_DNA"/>
</dbReference>
<proteinExistence type="predicted"/>
<dbReference type="SUPFAM" id="SSF52058">
    <property type="entry name" value="L domain-like"/>
    <property type="match status" value="1"/>
</dbReference>
<sequence>MRKIKIWLLVASEKSMRIELESYEQDGDRIRSYYKEEGHLWEPLKVVTKRKGNKSDYIDFMMGFPVLTVRAKKVLTPLIGSDVEFLPLLHEEHELFAVKVNRVQNFVDMTNPMERKIGYGFFSEFVHICAEKIEPEVHMFRLPQHLTTRIYVTDDFKDAVEAHKLKTFQFIKLWDTENSEEARKERLKRFDPYYKRLATRDKVSYQNAMDLLSLSKFVRESNSILKKENGSLVIGEIFDDETVRWIDPMYIPPLFFERQWYVYENSESELVVQEYFAELSHEVNGPKGNIIIFKDKNLERMVRAHLKLFKDNLTDINMLKLRHIFPKYDDGLVASLSGMEYAKNLLEFMISNNSEFDENELKHLPDSLHSLAVIKCGLTNIEIMYDLKLPNLSSICFSDNSLTDLLPLTFIPSLTRIDVVNNQIEDILPLNRLSELDCVILRNNPVKNIHELHLPKLRYLYIDGIQTEDWRFLLSGFPKLEYLSISHEGMTDISRKSMEDIIKSKKFVVSWTQPDGLAKLFNDSNRKR</sequence>
<dbReference type="Gene3D" id="3.80.10.10">
    <property type="entry name" value="Ribonuclease Inhibitor"/>
    <property type="match status" value="1"/>
</dbReference>
<gene>
    <name evidence="3" type="ORF">FE784_32510</name>
</gene>
<name>A0A5C4T1D1_9BACL</name>
<dbReference type="PROSITE" id="PS51450">
    <property type="entry name" value="LRR"/>
    <property type="match status" value="1"/>
</dbReference>
<organism evidence="3 4">
    <name type="scientific">Paenibacillus hemerocallicola</name>
    <dbReference type="NCBI Taxonomy" id="1172614"/>
    <lineage>
        <taxon>Bacteria</taxon>
        <taxon>Bacillati</taxon>
        <taxon>Bacillota</taxon>
        <taxon>Bacilli</taxon>
        <taxon>Bacillales</taxon>
        <taxon>Paenibacillaceae</taxon>
        <taxon>Paenibacillus</taxon>
    </lineage>
</organism>
<evidence type="ECO:0000256" key="1">
    <source>
        <dbReference type="ARBA" id="ARBA00022614"/>
    </source>
</evidence>
<reference evidence="3 4" key="1">
    <citation type="submission" date="2019-05" db="EMBL/GenBank/DDBJ databases">
        <title>We sequenced the genome of Paenibacillus hemerocallicola KCTC 33185 for further insight into its adaptation and study the phylogeny of Paenibacillus.</title>
        <authorList>
            <person name="Narsing Rao M.P."/>
        </authorList>
    </citation>
    <scope>NUCLEOTIDE SEQUENCE [LARGE SCALE GENOMIC DNA]</scope>
    <source>
        <strain evidence="3 4">KCTC 33185</strain>
    </source>
</reference>
<dbReference type="InterPro" id="IPR001611">
    <property type="entry name" value="Leu-rich_rpt"/>
</dbReference>
<evidence type="ECO:0000313" key="4">
    <source>
        <dbReference type="Proteomes" id="UP000307943"/>
    </source>
</evidence>
<keyword evidence="1" id="KW-0433">Leucine-rich repeat</keyword>
<keyword evidence="4" id="KW-1185">Reference proteome</keyword>
<dbReference type="OrthoDB" id="2875619at2"/>
<dbReference type="AlphaFoldDB" id="A0A5C4T1D1"/>
<dbReference type="PANTHER" id="PTHR46652">
    <property type="entry name" value="LEUCINE-RICH REPEAT AND IQ DOMAIN-CONTAINING PROTEIN 1-RELATED"/>
    <property type="match status" value="1"/>
</dbReference>
<dbReference type="InterPro" id="IPR032675">
    <property type="entry name" value="LRR_dom_sf"/>
</dbReference>
<accession>A0A5C4T1D1</accession>
<evidence type="ECO:0000256" key="2">
    <source>
        <dbReference type="ARBA" id="ARBA00022737"/>
    </source>
</evidence>
<dbReference type="InterPro" id="IPR050836">
    <property type="entry name" value="SDS22/Internalin_LRR"/>
</dbReference>
<dbReference type="RefSeq" id="WP_139606420.1">
    <property type="nucleotide sequence ID" value="NZ_VDCQ01000066.1"/>
</dbReference>